<accession>Q4ZCU5</accession>
<reference evidence="1 2" key="1">
    <citation type="journal article" date="2005" name="Proc. Natl. Acad. Sci. U.S.A.">
        <title>The complete genomes and proteomes of 27 Staphylococcus aureus bacteriophages.</title>
        <authorList>
            <person name="Kwan T."/>
            <person name="Liu J."/>
            <person name="Dubow M."/>
            <person name="Gros P."/>
            <person name="Pelletier J."/>
        </authorList>
    </citation>
    <scope>NUCLEOTIDE SEQUENCE</scope>
</reference>
<dbReference type="RefSeq" id="YP_239931.1">
    <property type="nucleotide sequence ID" value="NC_007052.1"/>
</dbReference>
<evidence type="ECO:0000313" key="1">
    <source>
        <dbReference type="EMBL" id="AAX91186.1"/>
    </source>
</evidence>
<dbReference type="Proteomes" id="UP000000920">
    <property type="component" value="Segment"/>
</dbReference>
<dbReference type="KEGG" id="vg:5132939"/>
<dbReference type="EMBL" id="AY954955">
    <property type="protein sequence ID" value="AAX91186.1"/>
    <property type="molecule type" value="Genomic_DNA"/>
</dbReference>
<protein>
    <submittedName>
        <fullName evidence="1">ORF155</fullName>
    </submittedName>
</protein>
<dbReference type="SMR" id="Q4ZCU5"/>
<dbReference type="GeneID" id="5132939"/>
<name>Q4ZCU5_9CAUD</name>
<evidence type="ECO:0000313" key="2">
    <source>
        <dbReference type="Proteomes" id="UP000000920"/>
    </source>
</evidence>
<dbReference type="OrthoDB" id="39370at10239"/>
<proteinExistence type="predicted"/>
<organism evidence="1 2">
    <name type="scientific">Staphylococcus phage 42E</name>
    <dbReference type="NCBI Taxonomy" id="2908113"/>
    <lineage>
        <taxon>Viruses</taxon>
        <taxon>Duplodnaviria</taxon>
        <taxon>Heunggongvirae</taxon>
        <taxon>Uroviricota</taxon>
        <taxon>Caudoviricetes</taxon>
        <taxon>Triavirus</taxon>
        <taxon>Triavirus tv42e</taxon>
    </lineage>
</organism>
<sequence>MFGLDLHGHWNYTNKQMQDYIDKDKIIRLLCITS</sequence>
<keyword evidence="2" id="KW-1185">Reference proteome</keyword>